<dbReference type="AlphaFoldDB" id="A0A1S8A4S3"/>
<dbReference type="EMBL" id="DF977446">
    <property type="protein sequence ID" value="GAW25104.1"/>
    <property type="molecule type" value="Genomic_DNA"/>
</dbReference>
<accession>A0A1S8A4S3</accession>
<proteinExistence type="predicted"/>
<evidence type="ECO:0000313" key="2">
    <source>
        <dbReference type="Proteomes" id="UP000054516"/>
    </source>
</evidence>
<name>A0A1S8A4S3_ROSNE</name>
<reference evidence="1" key="1">
    <citation type="submission" date="2016-03" db="EMBL/GenBank/DDBJ databases">
        <title>Draft genome sequence of Rosellinia necatrix.</title>
        <authorList>
            <person name="Kanematsu S."/>
        </authorList>
    </citation>
    <scope>NUCLEOTIDE SEQUENCE [LARGE SCALE GENOMIC DNA]</scope>
    <source>
        <strain evidence="1">W97</strain>
    </source>
</reference>
<protein>
    <submittedName>
        <fullName evidence="1">Uncharacterized protein</fullName>
    </submittedName>
</protein>
<dbReference type="Proteomes" id="UP000054516">
    <property type="component" value="Unassembled WGS sequence"/>
</dbReference>
<sequence length="59" mass="6253">MLVIAGKEAGRRRQAKGVPSILPTGEWLPERGDELPPTIVASGGFGHLAFPSEPWSGVE</sequence>
<gene>
    <name evidence="1" type="ORF">SAMD00023353_0104200</name>
</gene>
<keyword evidence="2" id="KW-1185">Reference proteome</keyword>
<evidence type="ECO:0000313" key="1">
    <source>
        <dbReference type="EMBL" id="GAW25104.1"/>
    </source>
</evidence>
<organism evidence="1">
    <name type="scientific">Rosellinia necatrix</name>
    <name type="common">White root-rot fungus</name>
    <dbReference type="NCBI Taxonomy" id="77044"/>
    <lineage>
        <taxon>Eukaryota</taxon>
        <taxon>Fungi</taxon>
        <taxon>Dikarya</taxon>
        <taxon>Ascomycota</taxon>
        <taxon>Pezizomycotina</taxon>
        <taxon>Sordariomycetes</taxon>
        <taxon>Xylariomycetidae</taxon>
        <taxon>Xylariales</taxon>
        <taxon>Xylariaceae</taxon>
        <taxon>Rosellinia</taxon>
    </lineage>
</organism>